<dbReference type="InterPro" id="IPR012674">
    <property type="entry name" value="Calycin"/>
</dbReference>
<gene>
    <name evidence="1" type="ORF">INP51_01580</name>
</gene>
<sequence>MKKDVMISMSGLQYMAGDDLDARPVEVMIPGTYYIKNGKGYLVYDEVMEGFENKTHNIMKFNQEKIELHRKGLIDVQMIFEKNKKNLSLYKTPYGMMNMGIAATDIQVDEQEDAIDVSVDYTLDMNGSYAADCTLSMKIRSRVSD</sequence>
<dbReference type="RefSeq" id="WP_193736015.1">
    <property type="nucleotide sequence ID" value="NZ_CP063304.1"/>
</dbReference>
<name>A0A7M2RH97_9FIRM</name>
<reference evidence="1 2" key="1">
    <citation type="submission" date="2020-10" db="EMBL/GenBank/DDBJ databases">
        <title>Blautia liquoris sp.nov., isolated from the mud in a fermentation cellar used for the production of Chinese strong-flavoured liquor.</title>
        <authorList>
            <person name="Lu L."/>
        </authorList>
    </citation>
    <scope>NUCLEOTIDE SEQUENCE [LARGE SCALE GENOMIC DNA]</scope>
    <source>
        <strain evidence="1 2">LZLJ-3</strain>
    </source>
</reference>
<accession>A0A7M2RH97</accession>
<keyword evidence="2" id="KW-1185">Reference proteome</keyword>
<evidence type="ECO:0000313" key="1">
    <source>
        <dbReference type="EMBL" id="QOV19695.1"/>
    </source>
</evidence>
<dbReference type="EMBL" id="CP063304">
    <property type="protein sequence ID" value="QOV19695.1"/>
    <property type="molecule type" value="Genomic_DNA"/>
</dbReference>
<protein>
    <submittedName>
        <fullName evidence="1">DUF1934 domain-containing protein</fullName>
    </submittedName>
</protein>
<evidence type="ECO:0000313" key="2">
    <source>
        <dbReference type="Proteomes" id="UP000593601"/>
    </source>
</evidence>
<dbReference type="Gene3D" id="2.40.128.20">
    <property type="match status" value="1"/>
</dbReference>
<dbReference type="Proteomes" id="UP000593601">
    <property type="component" value="Chromosome"/>
</dbReference>
<dbReference type="AlphaFoldDB" id="A0A7M2RH97"/>
<dbReference type="InterPro" id="IPR015231">
    <property type="entry name" value="DUF1934"/>
</dbReference>
<proteinExistence type="predicted"/>
<dbReference type="SUPFAM" id="SSF50814">
    <property type="entry name" value="Lipocalins"/>
    <property type="match status" value="1"/>
</dbReference>
<dbReference type="KEGG" id="bliq:INP51_01580"/>
<organism evidence="1 2">
    <name type="scientific">Blautia liquoris</name>
    <dbReference type="NCBI Taxonomy" id="2779518"/>
    <lineage>
        <taxon>Bacteria</taxon>
        <taxon>Bacillati</taxon>
        <taxon>Bacillota</taxon>
        <taxon>Clostridia</taxon>
        <taxon>Lachnospirales</taxon>
        <taxon>Lachnospiraceae</taxon>
        <taxon>Blautia</taxon>
    </lineage>
</organism>
<dbReference type="Pfam" id="PF09148">
    <property type="entry name" value="DUF1934"/>
    <property type="match status" value="1"/>
</dbReference>